<dbReference type="EMBL" id="BMZE01000001">
    <property type="protein sequence ID" value="GHA11511.1"/>
    <property type="molecule type" value="Genomic_DNA"/>
</dbReference>
<dbReference type="InterPro" id="IPR058163">
    <property type="entry name" value="LysR-type_TF_proteobact-type"/>
</dbReference>
<evidence type="ECO:0000256" key="2">
    <source>
        <dbReference type="ARBA" id="ARBA00023015"/>
    </source>
</evidence>
<dbReference type="InterPro" id="IPR000847">
    <property type="entry name" value="LysR_HTH_N"/>
</dbReference>
<proteinExistence type="inferred from homology"/>
<sequence>MSAAARRLGLAQATVRSQVEALEHALGTVLFTRSARGLFPTEHAKSLGDAARAMGRASETFVRTAASRHDQPAGVVRLSVSDFVGVEVLPPMLASLRQRFPELIIEIVLSNRSANLLEQEVDLAIRMHPPRQDALVTRKVGAIPIALFAHRDYIARRGAPATIEDLVTHDLIGSDKDQAFLAVSEAVFPMVKRANYVVRTDNHPAQLAAARAGLGIVAAQRPVGLADSNLVPVLPDLVITKLETWIVTHENLRHLPRVRAVFDMLVEQFQRMLSEKD</sequence>
<evidence type="ECO:0000259" key="5">
    <source>
        <dbReference type="PROSITE" id="PS50931"/>
    </source>
</evidence>
<evidence type="ECO:0000256" key="1">
    <source>
        <dbReference type="ARBA" id="ARBA00009437"/>
    </source>
</evidence>
<keyword evidence="2" id="KW-0805">Transcription regulation</keyword>
<dbReference type="PANTHER" id="PTHR30537">
    <property type="entry name" value="HTH-TYPE TRANSCRIPTIONAL REGULATOR"/>
    <property type="match status" value="1"/>
</dbReference>
<reference evidence="6" key="2">
    <citation type="submission" date="2020-09" db="EMBL/GenBank/DDBJ databases">
        <authorList>
            <person name="Sun Q."/>
            <person name="Kim S."/>
        </authorList>
    </citation>
    <scope>NUCLEOTIDE SEQUENCE</scope>
    <source>
        <strain evidence="6">KCTC 32437</strain>
    </source>
</reference>
<dbReference type="SUPFAM" id="SSF46785">
    <property type="entry name" value="Winged helix' DNA-binding domain"/>
    <property type="match status" value="1"/>
</dbReference>
<keyword evidence="4" id="KW-0804">Transcription</keyword>
<dbReference type="SUPFAM" id="SSF53850">
    <property type="entry name" value="Periplasmic binding protein-like II"/>
    <property type="match status" value="1"/>
</dbReference>
<evidence type="ECO:0000256" key="4">
    <source>
        <dbReference type="ARBA" id="ARBA00023163"/>
    </source>
</evidence>
<evidence type="ECO:0000256" key="3">
    <source>
        <dbReference type="ARBA" id="ARBA00023125"/>
    </source>
</evidence>
<dbReference type="CDD" id="cd08422">
    <property type="entry name" value="PBP2_CrgA_like"/>
    <property type="match status" value="1"/>
</dbReference>
<dbReference type="InterPro" id="IPR036388">
    <property type="entry name" value="WH-like_DNA-bd_sf"/>
</dbReference>
<dbReference type="PROSITE" id="PS50931">
    <property type="entry name" value="HTH_LYSR"/>
    <property type="match status" value="1"/>
</dbReference>
<name>A0A918VN08_9HYPH</name>
<comment type="caution">
    <text evidence="6">The sequence shown here is derived from an EMBL/GenBank/DDBJ whole genome shotgun (WGS) entry which is preliminary data.</text>
</comment>
<dbReference type="InterPro" id="IPR005119">
    <property type="entry name" value="LysR_subst-bd"/>
</dbReference>
<dbReference type="GO" id="GO:0043565">
    <property type="term" value="F:sequence-specific DNA binding"/>
    <property type="evidence" value="ECO:0007669"/>
    <property type="project" value="TreeGrafter"/>
</dbReference>
<dbReference type="Gene3D" id="3.40.190.290">
    <property type="match status" value="1"/>
</dbReference>
<keyword evidence="3" id="KW-0238">DNA-binding</keyword>
<dbReference type="Pfam" id="PF03466">
    <property type="entry name" value="LysR_substrate"/>
    <property type="match status" value="1"/>
</dbReference>
<gene>
    <name evidence="6" type="ORF">GCM10007989_02280</name>
</gene>
<dbReference type="Gene3D" id="1.10.10.10">
    <property type="entry name" value="Winged helix-like DNA-binding domain superfamily/Winged helix DNA-binding domain"/>
    <property type="match status" value="1"/>
</dbReference>
<dbReference type="PANTHER" id="PTHR30537:SF3">
    <property type="entry name" value="TRANSCRIPTIONAL REGULATORY PROTEIN"/>
    <property type="match status" value="1"/>
</dbReference>
<comment type="similarity">
    <text evidence="1">Belongs to the LysR transcriptional regulatory family.</text>
</comment>
<dbReference type="GO" id="GO:0003700">
    <property type="term" value="F:DNA-binding transcription factor activity"/>
    <property type="evidence" value="ECO:0007669"/>
    <property type="project" value="InterPro"/>
</dbReference>
<dbReference type="Proteomes" id="UP000646579">
    <property type="component" value="Unassembled WGS sequence"/>
</dbReference>
<evidence type="ECO:0000313" key="7">
    <source>
        <dbReference type="Proteomes" id="UP000646579"/>
    </source>
</evidence>
<protein>
    <submittedName>
        <fullName evidence="6">LysR family transcriptional regulator</fullName>
    </submittedName>
</protein>
<organism evidence="6 7">
    <name type="scientific">Devosia pacifica</name>
    <dbReference type="NCBI Taxonomy" id="1335967"/>
    <lineage>
        <taxon>Bacteria</taxon>
        <taxon>Pseudomonadati</taxon>
        <taxon>Pseudomonadota</taxon>
        <taxon>Alphaproteobacteria</taxon>
        <taxon>Hyphomicrobiales</taxon>
        <taxon>Devosiaceae</taxon>
        <taxon>Devosia</taxon>
    </lineage>
</organism>
<feature type="domain" description="HTH lysR-type" evidence="5">
    <location>
        <begin position="1"/>
        <end position="41"/>
    </location>
</feature>
<accession>A0A918VN08</accession>
<dbReference type="Pfam" id="PF00126">
    <property type="entry name" value="HTH_1"/>
    <property type="match status" value="1"/>
</dbReference>
<dbReference type="AlphaFoldDB" id="A0A918VN08"/>
<dbReference type="PRINTS" id="PR00039">
    <property type="entry name" value="HTHLYSR"/>
</dbReference>
<evidence type="ECO:0000313" key="6">
    <source>
        <dbReference type="EMBL" id="GHA11511.1"/>
    </source>
</evidence>
<dbReference type="InterPro" id="IPR036390">
    <property type="entry name" value="WH_DNA-bd_sf"/>
</dbReference>
<reference evidence="6" key="1">
    <citation type="journal article" date="2014" name="Int. J. Syst. Evol. Microbiol.">
        <title>Complete genome sequence of Corynebacterium casei LMG S-19264T (=DSM 44701T), isolated from a smear-ripened cheese.</title>
        <authorList>
            <consortium name="US DOE Joint Genome Institute (JGI-PGF)"/>
            <person name="Walter F."/>
            <person name="Albersmeier A."/>
            <person name="Kalinowski J."/>
            <person name="Ruckert C."/>
        </authorList>
    </citation>
    <scope>NUCLEOTIDE SEQUENCE</scope>
    <source>
        <strain evidence="6">KCTC 32437</strain>
    </source>
</reference>
<keyword evidence="7" id="KW-1185">Reference proteome</keyword>
<dbReference type="GO" id="GO:0006351">
    <property type="term" value="P:DNA-templated transcription"/>
    <property type="evidence" value="ECO:0007669"/>
    <property type="project" value="TreeGrafter"/>
</dbReference>